<dbReference type="InParanoid" id="K3X234"/>
<feature type="domain" description="PB1" evidence="2">
    <location>
        <begin position="9"/>
        <end position="93"/>
    </location>
</feature>
<dbReference type="HOGENOM" id="CLU_075959_0_0_1"/>
<dbReference type="VEuPathDB" id="FungiDB:PYU1_G011258"/>
<evidence type="ECO:0000313" key="4">
    <source>
        <dbReference type="Proteomes" id="UP000019132"/>
    </source>
</evidence>
<dbReference type="Pfam" id="PF00564">
    <property type="entry name" value="PB1"/>
    <property type="match status" value="1"/>
</dbReference>
<proteinExistence type="predicted"/>
<dbReference type="OMA" id="TEGIKCA"/>
<name>K3X234_GLOUD</name>
<feature type="coiled-coil region" evidence="1">
    <location>
        <begin position="108"/>
        <end position="166"/>
    </location>
</feature>
<dbReference type="EMBL" id="GL376562">
    <property type="status" value="NOT_ANNOTATED_CDS"/>
    <property type="molecule type" value="Genomic_DNA"/>
</dbReference>
<keyword evidence="4" id="KW-1185">Reference proteome</keyword>
<keyword evidence="1" id="KW-0175">Coiled coil</keyword>
<evidence type="ECO:0000256" key="1">
    <source>
        <dbReference type="SAM" id="Coils"/>
    </source>
</evidence>
<dbReference type="SUPFAM" id="SSF54277">
    <property type="entry name" value="CAD &amp; PB1 domains"/>
    <property type="match status" value="1"/>
</dbReference>
<dbReference type="EnsemblProtists" id="PYU1_T011283">
    <property type="protein sequence ID" value="PYU1_T011283"/>
    <property type="gene ID" value="PYU1_G011258"/>
</dbReference>
<dbReference type="eggNOG" id="ENOG502QUS1">
    <property type="taxonomic scope" value="Eukaryota"/>
</dbReference>
<dbReference type="InterPro" id="IPR000270">
    <property type="entry name" value="PB1_dom"/>
</dbReference>
<dbReference type="STRING" id="431595.K3X234"/>
<organism evidence="3 4">
    <name type="scientific">Globisporangium ultimum (strain ATCC 200006 / CBS 805.95 / DAOM BR144)</name>
    <name type="common">Pythium ultimum</name>
    <dbReference type="NCBI Taxonomy" id="431595"/>
    <lineage>
        <taxon>Eukaryota</taxon>
        <taxon>Sar</taxon>
        <taxon>Stramenopiles</taxon>
        <taxon>Oomycota</taxon>
        <taxon>Peronosporomycetes</taxon>
        <taxon>Pythiales</taxon>
        <taxon>Pythiaceae</taxon>
        <taxon>Globisporangium</taxon>
    </lineage>
</organism>
<dbReference type="Gene3D" id="3.10.20.90">
    <property type="entry name" value="Phosphatidylinositol 3-kinase Catalytic Subunit, Chain A, domain 1"/>
    <property type="match status" value="1"/>
</dbReference>
<dbReference type="CDD" id="cd05992">
    <property type="entry name" value="PB1"/>
    <property type="match status" value="1"/>
</dbReference>
<reference evidence="3" key="3">
    <citation type="submission" date="2015-02" db="UniProtKB">
        <authorList>
            <consortium name="EnsemblProtists"/>
        </authorList>
    </citation>
    <scope>IDENTIFICATION</scope>
    <source>
        <strain evidence="3">DAOM BR144</strain>
    </source>
</reference>
<dbReference type="SMART" id="SM00666">
    <property type="entry name" value="PB1"/>
    <property type="match status" value="1"/>
</dbReference>
<protein>
    <recommendedName>
        <fullName evidence="2">PB1 domain-containing protein</fullName>
    </recommendedName>
</protein>
<sequence>MATTQQDPFVPLKICNKGEIHRLFVNLGEFHFDELTKLFETTFDLASGSFVVQYTDAEGDVVNVTSEAEFKAAVQAFATSDGSYKTVRFVTAPRAQAVFQEHVADPILKAIEKLVETLNAAMEKVKHEQWAQRAQSGVQTGVVYTNEALKTAAEEARKSLNQARQSIQEIPFDQMLKDTTEGIKAAADGISVFAKEVIEEMKKEQMVRDAAEGISSAAVGITVFAKERVEDLKKEQVVMDAAEGIKSAAASISELAKDAVNEFKKRSASEQDVVVAGEVVEVAQAAPASADSEWEQVAEQTTSSIEEEIVEVVVSEEEKKWADQLSTIRDILPDVDTTRAIQRLEEANGNVELVLNALMEEM</sequence>
<reference evidence="4" key="2">
    <citation type="submission" date="2010-04" db="EMBL/GenBank/DDBJ databases">
        <authorList>
            <person name="Buell R."/>
            <person name="Hamilton J."/>
            <person name="Hostetler J."/>
        </authorList>
    </citation>
    <scope>NUCLEOTIDE SEQUENCE [LARGE SCALE GENOMIC DNA]</scope>
    <source>
        <strain evidence="4">DAOM:BR144</strain>
    </source>
</reference>
<accession>K3X234</accession>
<evidence type="ECO:0000313" key="3">
    <source>
        <dbReference type="EnsemblProtists" id="PYU1_T011283"/>
    </source>
</evidence>
<reference evidence="4" key="1">
    <citation type="journal article" date="2010" name="Genome Biol.">
        <title>Genome sequence of the necrotrophic plant pathogen Pythium ultimum reveals original pathogenicity mechanisms and effector repertoire.</title>
        <authorList>
            <person name="Levesque C.A."/>
            <person name="Brouwer H."/>
            <person name="Cano L."/>
            <person name="Hamilton J.P."/>
            <person name="Holt C."/>
            <person name="Huitema E."/>
            <person name="Raffaele S."/>
            <person name="Robideau G.P."/>
            <person name="Thines M."/>
            <person name="Win J."/>
            <person name="Zerillo M.M."/>
            <person name="Beakes G.W."/>
            <person name="Boore J.L."/>
            <person name="Busam D."/>
            <person name="Dumas B."/>
            <person name="Ferriera S."/>
            <person name="Fuerstenberg S.I."/>
            <person name="Gachon C.M."/>
            <person name="Gaulin E."/>
            <person name="Govers F."/>
            <person name="Grenville-Briggs L."/>
            <person name="Horner N."/>
            <person name="Hostetler J."/>
            <person name="Jiang R.H."/>
            <person name="Johnson J."/>
            <person name="Krajaejun T."/>
            <person name="Lin H."/>
            <person name="Meijer H.J."/>
            <person name="Moore B."/>
            <person name="Morris P."/>
            <person name="Phuntmart V."/>
            <person name="Puiu D."/>
            <person name="Shetty J."/>
            <person name="Stajich J.E."/>
            <person name="Tripathy S."/>
            <person name="Wawra S."/>
            <person name="van West P."/>
            <person name="Whitty B.R."/>
            <person name="Coutinho P.M."/>
            <person name="Henrissat B."/>
            <person name="Martin F."/>
            <person name="Thomas P.D."/>
            <person name="Tyler B.M."/>
            <person name="De Vries R.P."/>
            <person name="Kamoun S."/>
            <person name="Yandell M."/>
            <person name="Tisserat N."/>
            <person name="Buell C.R."/>
        </authorList>
    </citation>
    <scope>NUCLEOTIDE SEQUENCE</scope>
    <source>
        <strain evidence="4">DAOM:BR144</strain>
    </source>
</reference>
<dbReference type="AlphaFoldDB" id="K3X234"/>
<evidence type="ECO:0000259" key="2">
    <source>
        <dbReference type="SMART" id="SM00666"/>
    </source>
</evidence>
<dbReference type="Proteomes" id="UP000019132">
    <property type="component" value="Unassembled WGS sequence"/>
</dbReference>